<keyword evidence="2" id="KW-0479">Metal-binding</keyword>
<dbReference type="PANTHER" id="PTHR23238">
    <property type="entry name" value="RNA BINDING PROTEIN"/>
    <property type="match status" value="1"/>
</dbReference>
<dbReference type="InterPro" id="IPR012677">
    <property type="entry name" value="Nucleotide-bd_a/b_plait_sf"/>
</dbReference>
<protein>
    <submittedName>
        <fullName evidence="12">RanBP2-type domain-containing protein</fullName>
    </submittedName>
</protein>
<evidence type="ECO:0000256" key="6">
    <source>
        <dbReference type="ARBA" id="ARBA00023242"/>
    </source>
</evidence>
<evidence type="ECO:0000256" key="5">
    <source>
        <dbReference type="ARBA" id="ARBA00022884"/>
    </source>
</evidence>
<evidence type="ECO:0000313" key="11">
    <source>
        <dbReference type="Proteomes" id="UP000275846"/>
    </source>
</evidence>
<dbReference type="Gene3D" id="3.30.70.330">
    <property type="match status" value="1"/>
</dbReference>
<dbReference type="InterPro" id="IPR036443">
    <property type="entry name" value="Znf_RanBP2_sf"/>
</dbReference>
<dbReference type="InterPro" id="IPR035979">
    <property type="entry name" value="RBD_domain_sf"/>
</dbReference>
<evidence type="ECO:0000313" key="10">
    <source>
        <dbReference type="EMBL" id="VDL85532.1"/>
    </source>
</evidence>
<reference evidence="12" key="1">
    <citation type="submission" date="2016-06" db="UniProtKB">
        <authorList>
            <consortium name="WormBaseParasite"/>
        </authorList>
    </citation>
    <scope>IDENTIFICATION</scope>
</reference>
<dbReference type="Gene3D" id="4.10.1060.10">
    <property type="entry name" value="Zinc finger, RanBP2-type"/>
    <property type="match status" value="1"/>
</dbReference>
<evidence type="ECO:0000256" key="7">
    <source>
        <dbReference type="PROSITE-ProRule" id="PRU00322"/>
    </source>
</evidence>
<dbReference type="GO" id="GO:0008270">
    <property type="term" value="F:zinc ion binding"/>
    <property type="evidence" value="ECO:0007669"/>
    <property type="project" value="UniProtKB-KW"/>
</dbReference>
<dbReference type="GO" id="GO:0003723">
    <property type="term" value="F:RNA binding"/>
    <property type="evidence" value="ECO:0007669"/>
    <property type="project" value="UniProtKB-KW"/>
</dbReference>
<dbReference type="OrthoDB" id="76445at2759"/>
<evidence type="ECO:0000256" key="4">
    <source>
        <dbReference type="ARBA" id="ARBA00022833"/>
    </source>
</evidence>
<evidence type="ECO:0000313" key="12">
    <source>
        <dbReference type="WBParaSite" id="SSLN_0000041401-mRNA-1"/>
    </source>
</evidence>
<dbReference type="PROSITE" id="PS50199">
    <property type="entry name" value="ZF_RANBP2_2"/>
    <property type="match status" value="1"/>
</dbReference>
<comment type="subcellular location">
    <subcellularLocation>
        <location evidence="1">Nucleus</location>
    </subcellularLocation>
</comment>
<accession>A0A183S848</accession>
<keyword evidence="6" id="KW-0539">Nucleus</keyword>
<evidence type="ECO:0000256" key="2">
    <source>
        <dbReference type="ARBA" id="ARBA00022723"/>
    </source>
</evidence>
<keyword evidence="4" id="KW-0862">Zinc</keyword>
<dbReference type="STRING" id="70667.A0A183S848"/>
<dbReference type="InterPro" id="IPR001876">
    <property type="entry name" value="Znf_RanBP2"/>
</dbReference>
<gene>
    <name evidence="10" type="ORF">SSLN_LOCUS396</name>
</gene>
<dbReference type="SUPFAM" id="SSF90209">
    <property type="entry name" value="Ran binding protein zinc finger-like"/>
    <property type="match status" value="1"/>
</dbReference>
<keyword evidence="3 7" id="KW-0863">Zinc-finger</keyword>
<evidence type="ECO:0000256" key="8">
    <source>
        <dbReference type="SAM" id="MobiDB-lite"/>
    </source>
</evidence>
<dbReference type="GO" id="GO:0005634">
    <property type="term" value="C:nucleus"/>
    <property type="evidence" value="ECO:0007669"/>
    <property type="project" value="UniProtKB-SubCell"/>
</dbReference>
<evidence type="ECO:0000256" key="1">
    <source>
        <dbReference type="ARBA" id="ARBA00004123"/>
    </source>
</evidence>
<dbReference type="EMBL" id="UYSU01000266">
    <property type="protein sequence ID" value="VDL85532.1"/>
    <property type="molecule type" value="Genomic_DNA"/>
</dbReference>
<dbReference type="GO" id="GO:0006355">
    <property type="term" value="P:regulation of DNA-templated transcription"/>
    <property type="evidence" value="ECO:0007669"/>
    <property type="project" value="InterPro"/>
</dbReference>
<name>A0A183S848_SCHSO</name>
<dbReference type="AlphaFoldDB" id="A0A183S848"/>
<evidence type="ECO:0000256" key="3">
    <source>
        <dbReference type="ARBA" id="ARBA00022771"/>
    </source>
</evidence>
<dbReference type="SUPFAM" id="SSF54928">
    <property type="entry name" value="RNA-binding domain, RBD"/>
    <property type="match status" value="1"/>
</dbReference>
<organism evidence="12">
    <name type="scientific">Schistocephalus solidus</name>
    <name type="common">Tapeworm</name>
    <dbReference type="NCBI Taxonomy" id="70667"/>
    <lineage>
        <taxon>Eukaryota</taxon>
        <taxon>Metazoa</taxon>
        <taxon>Spiralia</taxon>
        <taxon>Lophotrochozoa</taxon>
        <taxon>Platyhelminthes</taxon>
        <taxon>Cestoda</taxon>
        <taxon>Eucestoda</taxon>
        <taxon>Diphyllobothriidea</taxon>
        <taxon>Diphyllobothriidae</taxon>
        <taxon>Schistocephalus</taxon>
    </lineage>
</organism>
<evidence type="ECO:0000259" key="9">
    <source>
        <dbReference type="PROSITE" id="PS50199"/>
    </source>
</evidence>
<feature type="region of interest" description="Disordered" evidence="8">
    <location>
        <begin position="417"/>
        <end position="440"/>
    </location>
</feature>
<keyword evidence="11" id="KW-1185">Reference proteome</keyword>
<keyword evidence="5" id="KW-0694">RNA-binding</keyword>
<proteinExistence type="predicted"/>
<dbReference type="InterPro" id="IPR034870">
    <property type="entry name" value="TET_fam"/>
</dbReference>
<dbReference type="Proteomes" id="UP000275846">
    <property type="component" value="Unassembled WGS sequence"/>
</dbReference>
<sequence length="440" mass="44469">MADQYQYAGLAQAGQAPGYPQFQYPTASGDQNAPFLQGYALAQQGGAQTTVPAAMFGGQSVGSFSIDQSQVAYSQAAAGVPVPQIGASQMPINAGIGAGFPYGDYSQFNQYGSIGPGVGGMPQSIGGFNPAAFLQDPTGSMGRNLGGFSGKGFGMKYRDYDSRHFSKINSKTGMPMIWIFKERGVPKGDALVTYEDPNCVQAAIKWFAEHEFLGKKIDVKQAKNSQRPVIITPGGGGGGSGAGGNMMNNAAALAAAAVAAAASGNTMSSLMNNSAAAAASLAALTGGAPYGMEKPDMNIYGQLSGARDGRNISAPNRPGGNATGAGRAGDWVCASCHNVSFSWRDRCKQCNAPRPDDMNLNAVGGMGRGCPPGMGPGRGGSAVGGVGGIPVVGSNGTGGMGRGTPGNLQSNMASTMRGGRGGGPMRGSAVSAGRMRPAPY</sequence>
<reference evidence="10 11" key="2">
    <citation type="submission" date="2018-11" db="EMBL/GenBank/DDBJ databases">
        <authorList>
            <consortium name="Pathogen Informatics"/>
        </authorList>
    </citation>
    <scope>NUCLEOTIDE SEQUENCE [LARGE SCALE GENOMIC DNA]</scope>
    <source>
        <strain evidence="10 11">NST_G2</strain>
    </source>
</reference>
<dbReference type="WBParaSite" id="SSLN_0000041401-mRNA-1">
    <property type="protein sequence ID" value="SSLN_0000041401-mRNA-1"/>
    <property type="gene ID" value="SSLN_0000041401"/>
</dbReference>
<feature type="domain" description="RanBP2-type" evidence="9">
    <location>
        <begin position="327"/>
        <end position="356"/>
    </location>
</feature>